<dbReference type="OrthoDB" id="45109at2759"/>
<comment type="caution">
    <text evidence="3">The sequence shown here is derived from an EMBL/GenBank/DDBJ whole genome shotgun (WGS) entry which is preliminary data.</text>
</comment>
<feature type="chain" id="PRO_5040186594" evidence="2">
    <location>
        <begin position="24"/>
        <end position="277"/>
    </location>
</feature>
<keyword evidence="2" id="KW-0732">Signal</keyword>
<evidence type="ECO:0000313" key="4">
    <source>
        <dbReference type="Proteomes" id="UP001153069"/>
    </source>
</evidence>
<evidence type="ECO:0000313" key="3">
    <source>
        <dbReference type="EMBL" id="CAB9521834.1"/>
    </source>
</evidence>
<dbReference type="Proteomes" id="UP001153069">
    <property type="component" value="Unassembled WGS sequence"/>
</dbReference>
<reference evidence="3" key="1">
    <citation type="submission" date="2020-06" db="EMBL/GenBank/DDBJ databases">
        <authorList>
            <consortium name="Plant Systems Biology data submission"/>
        </authorList>
    </citation>
    <scope>NUCLEOTIDE SEQUENCE</scope>
    <source>
        <strain evidence="3">D6</strain>
    </source>
</reference>
<protein>
    <submittedName>
        <fullName evidence="3">Uncharacterized protein</fullName>
    </submittedName>
</protein>
<dbReference type="AlphaFoldDB" id="A0A9N8EMN2"/>
<dbReference type="EMBL" id="CAICTM010001236">
    <property type="protein sequence ID" value="CAB9521834.1"/>
    <property type="molecule type" value="Genomic_DNA"/>
</dbReference>
<sequence>MKKPQDNIVLWQLLLLLPFSLEAFTLGSSAPAVSRPSTPLFRQSDSKWDHLDDEDGENDLRARPDMKYVPRNVQRQHQNFVAIRDAGGKEMTHDVYVPEPDSDTFWFVGKVARISDVTVEQAVARQWPLIVQHAANLRPIELYPSRARLELWVAPGDSELDVAYNRPDIVFTKMEREGVEGAQALKSSMIGFQGEVYTEGQGMGFRTMRTREGLPVNPEIQSPEAPGVNSELTEELYSDPKFRAPSAEELELLQNQLKDKNMDISDLYEEQQRREAE</sequence>
<evidence type="ECO:0000256" key="2">
    <source>
        <dbReference type="SAM" id="SignalP"/>
    </source>
</evidence>
<feature type="region of interest" description="Disordered" evidence="1">
    <location>
        <begin position="29"/>
        <end position="61"/>
    </location>
</feature>
<organism evidence="3 4">
    <name type="scientific">Seminavis robusta</name>
    <dbReference type="NCBI Taxonomy" id="568900"/>
    <lineage>
        <taxon>Eukaryota</taxon>
        <taxon>Sar</taxon>
        <taxon>Stramenopiles</taxon>
        <taxon>Ochrophyta</taxon>
        <taxon>Bacillariophyta</taxon>
        <taxon>Bacillariophyceae</taxon>
        <taxon>Bacillariophycidae</taxon>
        <taxon>Naviculales</taxon>
        <taxon>Naviculaceae</taxon>
        <taxon>Seminavis</taxon>
    </lineage>
</organism>
<gene>
    <name evidence="3" type="ORF">SEMRO_1238_G255190.1</name>
</gene>
<feature type="signal peptide" evidence="2">
    <location>
        <begin position="1"/>
        <end position="23"/>
    </location>
</feature>
<evidence type="ECO:0000256" key="1">
    <source>
        <dbReference type="SAM" id="MobiDB-lite"/>
    </source>
</evidence>
<accession>A0A9N8EMN2</accession>
<keyword evidence="4" id="KW-1185">Reference proteome</keyword>
<name>A0A9N8EMN2_9STRA</name>
<proteinExistence type="predicted"/>
<feature type="region of interest" description="Disordered" evidence="1">
    <location>
        <begin position="255"/>
        <end position="277"/>
    </location>
</feature>